<proteinExistence type="predicted"/>
<feature type="compositionally biased region" description="Basic and acidic residues" evidence="1">
    <location>
        <begin position="121"/>
        <end position="137"/>
    </location>
</feature>
<organism evidence="2">
    <name type="scientific">Phaeodactylum tricornutum</name>
    <name type="common">Diatom</name>
    <dbReference type="NCBI Taxonomy" id="2850"/>
    <lineage>
        <taxon>Eukaryota</taxon>
        <taxon>Sar</taxon>
        <taxon>Stramenopiles</taxon>
        <taxon>Ochrophyta</taxon>
        <taxon>Bacillariophyta</taxon>
        <taxon>Bacillariophyceae</taxon>
        <taxon>Bacillariophycidae</taxon>
        <taxon>Naviculales</taxon>
        <taxon>Phaeodactylaceae</taxon>
        <taxon>Phaeodactylum</taxon>
    </lineage>
</organism>
<accession>A0A8J9T9Y3</accession>
<gene>
    <name evidence="2" type="ORF">PTTT1_LOCUS39450</name>
</gene>
<feature type="compositionally biased region" description="Basic residues" evidence="1">
    <location>
        <begin position="108"/>
        <end position="120"/>
    </location>
</feature>
<dbReference type="EMBL" id="OU594944">
    <property type="protein sequence ID" value="CAG9288737.1"/>
    <property type="molecule type" value="Genomic_DNA"/>
</dbReference>
<reference evidence="2" key="1">
    <citation type="submission" date="2022-02" db="EMBL/GenBank/DDBJ databases">
        <authorList>
            <person name="Giguere J D."/>
        </authorList>
    </citation>
    <scope>NUCLEOTIDE SEQUENCE</scope>
    <source>
        <strain evidence="2">CCAP 1055/1</strain>
    </source>
</reference>
<dbReference type="AlphaFoldDB" id="A0A8J9T9Y3"/>
<dbReference type="Proteomes" id="UP000836788">
    <property type="component" value="Chromosome 3"/>
</dbReference>
<evidence type="ECO:0000256" key="1">
    <source>
        <dbReference type="SAM" id="MobiDB-lite"/>
    </source>
</evidence>
<feature type="region of interest" description="Disordered" evidence="1">
    <location>
        <begin position="93"/>
        <end position="137"/>
    </location>
</feature>
<evidence type="ECO:0000313" key="2">
    <source>
        <dbReference type="EMBL" id="CAG9288737.1"/>
    </source>
</evidence>
<sequence length="251" mass="28631">MQLSKRRTFLELRLGTDQLLDVVLHIRARDWSWFHEEAPSVEQKTKFEELLDLLQSNIVPRVFQDEIELLHETDSVTKEGSTPMPRHLGPGGIPIVTGENNDIPATARGKKASKRPRQTKKQKELEQRQALEVEREQRDATKDVRYAFGTTMRLAYRLVVIPPGRTATLVFAPHASQSNTSMPALQSLTKLSKRLHIWCSPYRHHHTHSHSSSGNHEDALATAVRDEGSGFYRPEMIPVSNLFRMPAEEET</sequence>
<protein>
    <submittedName>
        <fullName evidence="2">Uncharacterized protein</fullName>
    </submittedName>
</protein>
<name>A0A8J9T9Y3_PHATR</name>